<dbReference type="Gramene" id="A09p43250.2_BraZ1">
    <property type="protein sequence ID" value="A09p43250.2_BraZ1.CDS"/>
    <property type="gene ID" value="A09g43250.2_BraZ1"/>
</dbReference>
<sequence length="64" mass="7483">FSLHDSHLSLFQRDFERLFIRLSEDFSEAFLESLLRSLLRKSSNAFYARRLPIKSSGSLPKSYA</sequence>
<protein>
    <submittedName>
        <fullName evidence="1">Uncharacterized protein</fullName>
    </submittedName>
</protein>
<dbReference type="EMBL" id="LS974625">
    <property type="protein sequence ID" value="CAG7863858.1"/>
    <property type="molecule type" value="Genomic_DNA"/>
</dbReference>
<feature type="non-terminal residue" evidence="1">
    <location>
        <position position="1"/>
    </location>
</feature>
<name>A0A8D9CZ67_BRACM</name>
<proteinExistence type="predicted"/>
<evidence type="ECO:0000313" key="1">
    <source>
        <dbReference type="EMBL" id="CAG7863858.1"/>
    </source>
</evidence>
<gene>
    <name evidence="1" type="ORF">BRAPAZ1V2_A09P43250.2</name>
</gene>
<evidence type="ECO:0000313" key="2">
    <source>
        <dbReference type="Proteomes" id="UP000694005"/>
    </source>
</evidence>
<dbReference type="AlphaFoldDB" id="A0A8D9CZ67"/>
<organism evidence="1 2">
    <name type="scientific">Brassica campestris</name>
    <name type="common">Field mustard</name>
    <dbReference type="NCBI Taxonomy" id="3711"/>
    <lineage>
        <taxon>Eukaryota</taxon>
        <taxon>Viridiplantae</taxon>
        <taxon>Streptophyta</taxon>
        <taxon>Embryophyta</taxon>
        <taxon>Tracheophyta</taxon>
        <taxon>Spermatophyta</taxon>
        <taxon>Magnoliopsida</taxon>
        <taxon>eudicotyledons</taxon>
        <taxon>Gunneridae</taxon>
        <taxon>Pentapetalae</taxon>
        <taxon>rosids</taxon>
        <taxon>malvids</taxon>
        <taxon>Brassicales</taxon>
        <taxon>Brassicaceae</taxon>
        <taxon>Brassiceae</taxon>
        <taxon>Brassica</taxon>
    </lineage>
</organism>
<accession>A0A8D9CZ67</accession>
<dbReference type="Proteomes" id="UP000694005">
    <property type="component" value="Chromosome A09"/>
</dbReference>
<reference evidence="1 2" key="1">
    <citation type="submission" date="2021-07" db="EMBL/GenBank/DDBJ databases">
        <authorList>
            <consortium name="Genoscope - CEA"/>
            <person name="William W."/>
        </authorList>
    </citation>
    <scope>NUCLEOTIDE SEQUENCE [LARGE SCALE GENOMIC DNA]</scope>
</reference>